<dbReference type="AlphaFoldDB" id="A0A195BCM3"/>
<keyword evidence="2" id="KW-0472">Membrane</keyword>
<evidence type="ECO:0000256" key="2">
    <source>
        <dbReference type="SAM" id="Phobius"/>
    </source>
</evidence>
<name>A0A195BCM3_9HYME</name>
<proteinExistence type="predicted"/>
<keyword evidence="4" id="KW-1185">Reference proteome</keyword>
<evidence type="ECO:0000256" key="1">
    <source>
        <dbReference type="SAM" id="MobiDB-lite"/>
    </source>
</evidence>
<evidence type="ECO:0000313" key="3">
    <source>
        <dbReference type="EMBL" id="KYM81944.1"/>
    </source>
</evidence>
<gene>
    <name evidence="3" type="ORF">ALC53_07585</name>
</gene>
<feature type="transmembrane region" description="Helical" evidence="2">
    <location>
        <begin position="98"/>
        <end position="116"/>
    </location>
</feature>
<dbReference type="EMBL" id="KQ976526">
    <property type="protein sequence ID" value="KYM81944.1"/>
    <property type="molecule type" value="Genomic_DNA"/>
</dbReference>
<protein>
    <submittedName>
        <fullName evidence="3">Uncharacterized protein</fullName>
    </submittedName>
</protein>
<evidence type="ECO:0000313" key="4">
    <source>
        <dbReference type="Proteomes" id="UP000078540"/>
    </source>
</evidence>
<organism evidence="3 4">
    <name type="scientific">Atta colombica</name>
    <dbReference type="NCBI Taxonomy" id="520822"/>
    <lineage>
        <taxon>Eukaryota</taxon>
        <taxon>Metazoa</taxon>
        <taxon>Ecdysozoa</taxon>
        <taxon>Arthropoda</taxon>
        <taxon>Hexapoda</taxon>
        <taxon>Insecta</taxon>
        <taxon>Pterygota</taxon>
        <taxon>Neoptera</taxon>
        <taxon>Endopterygota</taxon>
        <taxon>Hymenoptera</taxon>
        <taxon>Apocrita</taxon>
        <taxon>Aculeata</taxon>
        <taxon>Formicoidea</taxon>
        <taxon>Formicidae</taxon>
        <taxon>Myrmicinae</taxon>
        <taxon>Atta</taxon>
    </lineage>
</organism>
<keyword evidence="2" id="KW-0812">Transmembrane</keyword>
<dbReference type="Proteomes" id="UP000078540">
    <property type="component" value="Unassembled WGS sequence"/>
</dbReference>
<keyword evidence="2" id="KW-1133">Transmembrane helix</keyword>
<accession>A0A195BCM3</accession>
<sequence length="122" mass="13641">MGQDMAREEGKPDICTIVNTLRLPQKEDRRNFLSAARKRRKRSGYANGADHYQGTPALHRETAGRTTSSRILAFPFRVTIRFEIQTRHRNGLVQKPSAAVYIGIVNVVTTMLLFPTRAASGG</sequence>
<feature type="region of interest" description="Disordered" evidence="1">
    <location>
        <begin position="35"/>
        <end position="67"/>
    </location>
</feature>
<reference evidence="3 4" key="1">
    <citation type="submission" date="2015-09" db="EMBL/GenBank/DDBJ databases">
        <title>Atta colombica WGS genome.</title>
        <authorList>
            <person name="Nygaard S."/>
            <person name="Hu H."/>
            <person name="Boomsma J."/>
            <person name="Zhang G."/>
        </authorList>
    </citation>
    <scope>NUCLEOTIDE SEQUENCE [LARGE SCALE GENOMIC DNA]</scope>
    <source>
        <strain evidence="3">Treedump-2</strain>
        <tissue evidence="3">Whole body</tissue>
    </source>
</reference>